<dbReference type="InterPro" id="IPR036388">
    <property type="entry name" value="WH-like_DNA-bd_sf"/>
</dbReference>
<keyword evidence="1" id="KW-0808">Transferase</keyword>
<dbReference type="EMBL" id="JAKFHA010000028">
    <property type="protein sequence ID" value="MCF2531988.1"/>
    <property type="molecule type" value="Genomic_DNA"/>
</dbReference>
<comment type="caution">
    <text evidence="1">The sequence shown here is derived from an EMBL/GenBank/DDBJ whole genome shotgun (WGS) entry which is preliminary data.</text>
</comment>
<dbReference type="Gene3D" id="1.10.10.10">
    <property type="entry name" value="Winged helix-like DNA-binding domain superfamily/Winged helix DNA-binding domain"/>
    <property type="match status" value="1"/>
</dbReference>
<gene>
    <name evidence="1" type="ORF">LZ495_32895</name>
</gene>
<dbReference type="GO" id="GO:0008168">
    <property type="term" value="F:methyltransferase activity"/>
    <property type="evidence" value="ECO:0007669"/>
    <property type="project" value="UniProtKB-KW"/>
</dbReference>
<keyword evidence="2" id="KW-1185">Reference proteome</keyword>
<proteinExistence type="predicted"/>
<evidence type="ECO:0000313" key="2">
    <source>
        <dbReference type="Proteomes" id="UP001165378"/>
    </source>
</evidence>
<organism evidence="1 2">
    <name type="scientific">Yinghuangia soli</name>
    <dbReference type="NCBI Taxonomy" id="2908204"/>
    <lineage>
        <taxon>Bacteria</taxon>
        <taxon>Bacillati</taxon>
        <taxon>Actinomycetota</taxon>
        <taxon>Actinomycetes</taxon>
        <taxon>Kitasatosporales</taxon>
        <taxon>Streptomycetaceae</taxon>
        <taxon>Yinghuangia</taxon>
    </lineage>
</organism>
<keyword evidence="1" id="KW-0489">Methyltransferase</keyword>
<reference evidence="1" key="1">
    <citation type="submission" date="2022-01" db="EMBL/GenBank/DDBJ databases">
        <title>Genome-Based Taxonomic Classification of the Phylum Actinobacteria.</title>
        <authorList>
            <person name="Gao Y."/>
        </authorList>
    </citation>
    <scope>NUCLEOTIDE SEQUENCE</scope>
    <source>
        <strain evidence="1">KLBMP 8922</strain>
    </source>
</reference>
<dbReference type="Proteomes" id="UP001165378">
    <property type="component" value="Unassembled WGS sequence"/>
</dbReference>
<dbReference type="AlphaFoldDB" id="A0AA41U2P5"/>
<protein>
    <submittedName>
        <fullName evidence="1">SAM-dependent methyltransferase</fullName>
    </submittedName>
</protein>
<name>A0AA41U2P5_9ACTN</name>
<sequence>MTGPQVTAAEIARIAGVGRAAVSNWRRRFTDFPQPVGGTDTSPTFALADVEGWLRDQGKIAAVSPDELLWRALVAASGDADQAAVLAEVGEHLLRLGAGRPAKAT</sequence>
<evidence type="ECO:0000313" key="1">
    <source>
        <dbReference type="EMBL" id="MCF2531988.1"/>
    </source>
</evidence>
<feature type="non-terminal residue" evidence="1">
    <location>
        <position position="105"/>
    </location>
</feature>
<dbReference type="GO" id="GO:0032259">
    <property type="term" value="P:methylation"/>
    <property type="evidence" value="ECO:0007669"/>
    <property type="project" value="UniProtKB-KW"/>
</dbReference>
<accession>A0AA41U2P5</accession>